<reference evidence="2" key="1">
    <citation type="submission" date="2025-08" db="UniProtKB">
        <authorList>
            <consortium name="RefSeq"/>
        </authorList>
    </citation>
    <scope>IDENTIFICATION</scope>
</reference>
<accession>A0A6I9YNT1</accession>
<sequence>SGEACCLGELLQRSEVVFHLYHQPLNSAPREAPKDCLLGTVRVPTRDLLIRRSGLRGWYPVILPEDLLASQRADVTQSIVGGLEISVAFVLPADRERVLETATHVGWDWKDTYSEDPWEDSESEERTPSTSLRVTISTPRLWLPLQSMLLAGEAHLNKSVYFYLRYKLYDQEATWSSLRRPKLTEGDTRGMVIFKKPNRTDLQSSPTLLWYFREEKLELQVWRAYGKDGDAERPLDTDRLIGSAYVDLAPLAESSRKKKTVSGVFPLFRRNAANLGGAALRIHIAVTPAGP</sequence>
<dbReference type="OrthoDB" id="79771at2759"/>
<organism evidence="1 2">
    <name type="scientific">Thamnophis sirtalis</name>
    <dbReference type="NCBI Taxonomy" id="35019"/>
    <lineage>
        <taxon>Eukaryota</taxon>
        <taxon>Metazoa</taxon>
        <taxon>Chordata</taxon>
        <taxon>Craniata</taxon>
        <taxon>Vertebrata</taxon>
        <taxon>Euteleostomi</taxon>
        <taxon>Lepidosauria</taxon>
        <taxon>Squamata</taxon>
        <taxon>Bifurcata</taxon>
        <taxon>Unidentata</taxon>
        <taxon>Episquamata</taxon>
        <taxon>Toxicofera</taxon>
        <taxon>Serpentes</taxon>
        <taxon>Colubroidea</taxon>
        <taxon>Colubridae</taxon>
        <taxon>Natricinae</taxon>
        <taxon>Thamnophis</taxon>
    </lineage>
</organism>
<dbReference type="GO" id="GO:0005814">
    <property type="term" value="C:centriole"/>
    <property type="evidence" value="ECO:0007669"/>
    <property type="project" value="TreeGrafter"/>
</dbReference>
<dbReference type="PANTHER" id="PTHR21254:SF1">
    <property type="entry name" value="C2 DOMAIN-CONTAINING PROTEIN 3"/>
    <property type="match status" value="1"/>
</dbReference>
<dbReference type="KEGG" id="tsr:106551935"/>
<gene>
    <name evidence="2" type="primary">LOC106551935</name>
</gene>
<evidence type="ECO:0000313" key="2">
    <source>
        <dbReference type="RefSeq" id="XP_013925574.1"/>
    </source>
</evidence>
<keyword evidence="1" id="KW-1185">Reference proteome</keyword>
<dbReference type="Proteomes" id="UP000504617">
    <property type="component" value="Unplaced"/>
</dbReference>
<dbReference type="RefSeq" id="XP_013925574.1">
    <property type="nucleotide sequence ID" value="XM_014070099.1"/>
</dbReference>
<protein>
    <submittedName>
        <fullName evidence="2">C2 domain-containing protein 3-like</fullName>
    </submittedName>
</protein>
<feature type="non-terminal residue" evidence="2">
    <location>
        <position position="1"/>
    </location>
</feature>
<dbReference type="AlphaFoldDB" id="A0A6I9YNT1"/>
<dbReference type="GeneID" id="106551935"/>
<proteinExistence type="predicted"/>
<dbReference type="GO" id="GO:0061511">
    <property type="term" value="P:centriole elongation"/>
    <property type="evidence" value="ECO:0007669"/>
    <property type="project" value="TreeGrafter"/>
</dbReference>
<evidence type="ECO:0000313" key="1">
    <source>
        <dbReference type="Proteomes" id="UP000504617"/>
    </source>
</evidence>
<dbReference type="PANTHER" id="PTHR21254">
    <property type="entry name" value="C2 DOMAIN-CONTAINING PROTEIN 3"/>
    <property type="match status" value="1"/>
</dbReference>
<feature type="non-terminal residue" evidence="2">
    <location>
        <position position="291"/>
    </location>
</feature>
<dbReference type="GO" id="GO:0071539">
    <property type="term" value="P:protein localization to centrosome"/>
    <property type="evidence" value="ECO:0007669"/>
    <property type="project" value="TreeGrafter"/>
</dbReference>
<dbReference type="GO" id="GO:0060271">
    <property type="term" value="P:cilium assembly"/>
    <property type="evidence" value="ECO:0007669"/>
    <property type="project" value="TreeGrafter"/>
</dbReference>
<name>A0A6I9YNT1_9SAUR</name>
<dbReference type="GO" id="GO:0034451">
    <property type="term" value="C:centriolar satellite"/>
    <property type="evidence" value="ECO:0007669"/>
    <property type="project" value="TreeGrafter"/>
</dbReference>